<protein>
    <submittedName>
        <fullName evidence="2">Carbohydrate-binding protein</fullName>
    </submittedName>
</protein>
<dbReference type="Proteomes" id="UP000321223">
    <property type="component" value="Unassembled WGS sequence"/>
</dbReference>
<dbReference type="EMBL" id="BHVU01000047">
    <property type="protein sequence ID" value="GCA92531.1"/>
    <property type="molecule type" value="Genomic_DNA"/>
</dbReference>
<organism evidence="2 3">
    <name type="scientific">Microcystis aeruginosa 11-30S32</name>
    <dbReference type="NCBI Taxonomy" id="2358142"/>
    <lineage>
        <taxon>Bacteria</taxon>
        <taxon>Bacillati</taxon>
        <taxon>Cyanobacteriota</taxon>
        <taxon>Cyanophyceae</taxon>
        <taxon>Oscillatoriophycideae</taxon>
        <taxon>Chroococcales</taxon>
        <taxon>Microcystaceae</taxon>
        <taxon>Microcystis</taxon>
    </lineage>
</organism>
<dbReference type="RefSeq" id="WP_147069412.1">
    <property type="nucleotide sequence ID" value="NZ_BHVU01000047.1"/>
</dbReference>
<accession>A0A510PFL7</accession>
<evidence type="ECO:0000313" key="3">
    <source>
        <dbReference type="Proteomes" id="UP000321223"/>
    </source>
</evidence>
<evidence type="ECO:0000313" key="2">
    <source>
        <dbReference type="EMBL" id="GCA92531.1"/>
    </source>
</evidence>
<feature type="domain" description="PLL-like beta propeller" evidence="1">
    <location>
        <begin position="32"/>
        <end position="240"/>
    </location>
</feature>
<dbReference type="SUPFAM" id="SSF89372">
    <property type="entry name" value="Fucose-specific lectin"/>
    <property type="match status" value="3"/>
</dbReference>
<dbReference type="InterPro" id="IPR058502">
    <property type="entry name" value="PLL-like_beta-prop"/>
</dbReference>
<dbReference type="CDD" id="cd22954">
    <property type="entry name" value="PLL_lectin"/>
    <property type="match status" value="1"/>
</dbReference>
<dbReference type="Gene3D" id="2.120.10.70">
    <property type="entry name" value="Fucose-specific lectin"/>
    <property type="match status" value="2"/>
</dbReference>
<gene>
    <name evidence="2" type="ORF">MAE30S32_11830</name>
</gene>
<dbReference type="Pfam" id="PF26607">
    <property type="entry name" value="DUF8189"/>
    <property type="match status" value="2"/>
</dbReference>
<evidence type="ECO:0000259" key="1">
    <source>
        <dbReference type="Pfam" id="PF26607"/>
    </source>
</evidence>
<proteinExistence type="predicted"/>
<feature type="domain" description="PLL-like beta propeller" evidence="1">
    <location>
        <begin position="266"/>
        <end position="371"/>
    </location>
</feature>
<sequence length="462" mass="51304">MLKIATIPYPIVTKYKSLFGQAEPIVKNPIWLNCFARGIDGRVYRKWFDNNAGWKPSDFDWQPLGGGITDYPVAVAWSSNRLDIFARDVNGALYHNYGSNNYKPLAGWELLGGLIQGSPTVVSWGTNRIDIFARGTDNRIYHKWWDGKGWKPSQLDWQPLPGIETSEPPAAVTWSKGRLDVFVLALDGNVYHNYGNGNPNNWSGWETLGGSPLKGAPTVVSWGDERIDIFVRSWDGTIKHKLWDGVFPWKPSQLDWYDVGGPINTNRPGTSDPPAAVAWSKGRLDVFIREQKEGAVHHNYGNGSPGSWSGWQSLGGKIQGPPTVVSWGTNRLDVFARGMDDGVWHKWWDGVPPWKGWELLDKPVSPSIVVFTTKNQTGGAIRVSGKGFTPGGRVKFYVENLVNQKNPFHLTEDLADAQGQFSEKTNFFQANCWPNQVNPAVIRAVDVVTGASATGESNAYTC</sequence>
<reference evidence="2 3" key="1">
    <citation type="journal article" date="2019" name="Appl. Environ. Microbiol.">
        <title>Co-occurrence of broad and narrow host-range viruses infecting the toxic bloom-forming cyanobacterium Microcystis aeruginosa.</title>
        <authorList>
            <person name="Morimoto D."/>
            <person name="Tominaga K."/>
            <person name="Nishimura Y."/>
            <person name="Yoshida N."/>
            <person name="Kimura S."/>
            <person name="Sako Y."/>
            <person name="Yoshida T."/>
        </authorList>
    </citation>
    <scope>NUCLEOTIDE SEQUENCE [LARGE SCALE GENOMIC DNA]</scope>
    <source>
        <strain evidence="2 3">11-30S32</strain>
    </source>
</reference>
<dbReference type="AlphaFoldDB" id="A0A510PFL7"/>
<comment type="caution">
    <text evidence="2">The sequence shown here is derived from an EMBL/GenBank/DDBJ whole genome shotgun (WGS) entry which is preliminary data.</text>
</comment>
<name>A0A510PFL7_MICAE</name>